<evidence type="ECO:0000313" key="3">
    <source>
        <dbReference type="Proteomes" id="UP000058857"/>
    </source>
</evidence>
<protein>
    <submittedName>
        <fullName evidence="2">Uncharacterized protein</fullName>
    </submittedName>
</protein>
<accession>A0A0S2ISS7</accession>
<keyword evidence="1" id="KW-0812">Transmembrane</keyword>
<keyword evidence="1" id="KW-0472">Membrane</keyword>
<evidence type="ECO:0000313" key="2">
    <source>
        <dbReference type="EMBL" id="ALO26716.1"/>
    </source>
</evidence>
<name>A0A0S2ISS7_LEPBO</name>
<gene>
    <name evidence="2" type="ORF">LBBP_02478</name>
</gene>
<sequence>MSAPASPRQLLLASTIAFFCILYIIDFLNFLRTIFILEK</sequence>
<organism evidence="2">
    <name type="scientific">Leptospira borgpetersenii serovar Ballum</name>
    <dbReference type="NCBI Taxonomy" id="280505"/>
    <lineage>
        <taxon>Bacteria</taxon>
        <taxon>Pseudomonadati</taxon>
        <taxon>Spirochaetota</taxon>
        <taxon>Spirochaetia</taxon>
        <taxon>Leptospirales</taxon>
        <taxon>Leptospiraceae</taxon>
        <taxon>Leptospira</taxon>
    </lineage>
</organism>
<evidence type="ECO:0000256" key="1">
    <source>
        <dbReference type="SAM" id="Phobius"/>
    </source>
</evidence>
<dbReference type="EMBL" id="CP012029">
    <property type="protein sequence ID" value="ALO26716.1"/>
    <property type="molecule type" value="Genomic_DNA"/>
</dbReference>
<feature type="transmembrane region" description="Helical" evidence="1">
    <location>
        <begin position="12"/>
        <end position="31"/>
    </location>
</feature>
<reference evidence="2 3" key="1">
    <citation type="journal article" date="2015" name="PLoS Negl. Trop. Dis.">
        <title>Distribution of Plasmids in Distinct Leptospira Pathogenic Species.</title>
        <authorList>
            <person name="Wang Y."/>
            <person name="Zhuang X."/>
            <person name="Zhong Y."/>
            <person name="Zhang C."/>
            <person name="Zhang Y."/>
            <person name="Zeng L."/>
            <person name="Zhu Y."/>
            <person name="He P."/>
            <person name="Dong K."/>
            <person name="Pal U."/>
            <person name="Guo X."/>
            <person name="Qin J."/>
        </authorList>
    </citation>
    <scope>NUCLEOTIDE SEQUENCE [LARGE SCALE GENOMIC DNA]</scope>
    <source>
        <strain evidence="2 3">56604</strain>
    </source>
</reference>
<dbReference type="AlphaFoldDB" id="A0A0S2ISS7"/>
<dbReference type="PATRIC" id="fig|280505.15.peg.2426"/>
<keyword evidence="1" id="KW-1133">Transmembrane helix</keyword>
<proteinExistence type="predicted"/>
<dbReference type="Proteomes" id="UP000058857">
    <property type="component" value="Chromosome 1"/>
</dbReference>